<name>A0A3N4MBB2_9PEZI</name>
<dbReference type="OrthoDB" id="5275938at2759"/>
<dbReference type="AlphaFoldDB" id="A0A3N4MBB2"/>
<feature type="region of interest" description="Disordered" evidence="1">
    <location>
        <begin position="356"/>
        <end position="384"/>
    </location>
</feature>
<dbReference type="STRING" id="1051890.A0A3N4MBB2"/>
<dbReference type="EMBL" id="ML121527">
    <property type="protein sequence ID" value="RPB29431.1"/>
    <property type="molecule type" value="Genomic_DNA"/>
</dbReference>
<reference evidence="2 3" key="1">
    <citation type="journal article" date="2018" name="Nat. Ecol. Evol.">
        <title>Pezizomycetes genomes reveal the molecular basis of ectomycorrhizal truffle lifestyle.</title>
        <authorList>
            <person name="Murat C."/>
            <person name="Payen T."/>
            <person name="Noel B."/>
            <person name="Kuo A."/>
            <person name="Morin E."/>
            <person name="Chen J."/>
            <person name="Kohler A."/>
            <person name="Krizsan K."/>
            <person name="Balestrini R."/>
            <person name="Da Silva C."/>
            <person name="Montanini B."/>
            <person name="Hainaut M."/>
            <person name="Levati E."/>
            <person name="Barry K.W."/>
            <person name="Belfiori B."/>
            <person name="Cichocki N."/>
            <person name="Clum A."/>
            <person name="Dockter R.B."/>
            <person name="Fauchery L."/>
            <person name="Guy J."/>
            <person name="Iotti M."/>
            <person name="Le Tacon F."/>
            <person name="Lindquist E.A."/>
            <person name="Lipzen A."/>
            <person name="Malagnac F."/>
            <person name="Mello A."/>
            <person name="Molinier V."/>
            <person name="Miyauchi S."/>
            <person name="Poulain J."/>
            <person name="Riccioni C."/>
            <person name="Rubini A."/>
            <person name="Sitrit Y."/>
            <person name="Splivallo R."/>
            <person name="Traeger S."/>
            <person name="Wang M."/>
            <person name="Zifcakova L."/>
            <person name="Wipf D."/>
            <person name="Zambonelli A."/>
            <person name="Paolocci F."/>
            <person name="Nowrousian M."/>
            <person name="Ottonello S."/>
            <person name="Baldrian P."/>
            <person name="Spatafora J.W."/>
            <person name="Henrissat B."/>
            <person name="Nagy L.G."/>
            <person name="Aury J.M."/>
            <person name="Wincker P."/>
            <person name="Grigoriev I.V."/>
            <person name="Bonfante P."/>
            <person name="Martin F.M."/>
        </authorList>
    </citation>
    <scope>NUCLEOTIDE SEQUENCE [LARGE SCALE GENOMIC DNA]</scope>
    <source>
        <strain evidence="2 3">ATCC MYA-4762</strain>
    </source>
</reference>
<feature type="region of interest" description="Disordered" evidence="1">
    <location>
        <begin position="1"/>
        <end position="35"/>
    </location>
</feature>
<feature type="compositionally biased region" description="Basic and acidic residues" evidence="1">
    <location>
        <begin position="373"/>
        <end position="383"/>
    </location>
</feature>
<keyword evidence="3" id="KW-1185">Reference proteome</keyword>
<dbReference type="Gene3D" id="3.30.710.10">
    <property type="entry name" value="Potassium Channel Kv1.1, Chain A"/>
    <property type="match status" value="1"/>
</dbReference>
<protein>
    <recommendedName>
        <fullName evidence="4">BTB domain-containing protein</fullName>
    </recommendedName>
</protein>
<evidence type="ECO:0008006" key="4">
    <source>
        <dbReference type="Google" id="ProtNLM"/>
    </source>
</evidence>
<sequence>MATVTATAGQMPSAAANTETAPRPPEPPQDVKIHPSGGVYLCTPTKRFEVFTTALGLSSPVFARMLDPSSPFLEGRQLASNSKNSPAQVALNEDDSEALEIILNIAHHRGENVPKWLEPEKMFAVATLCDKYDMTAALSGYASAWTGKLTLEDVKGKDAIRWLAVAWAFKNDCLVEDVTEYLIKNVKYHVVKEGSTNREGGSGPGKRRLKRKDLADKVVLTFADGTELCTDGIPTKVLDALNNATIALHNSLVRIAYSHANPLLTTITPLCKHNLAACDRLQLGTLLRYISLAGVPVLPNFHDGLETLPFISAVEIVATFSKDENLSNILPRVTFDLATRAGREAAREAAKEARVANVTPRVSTATTTRARGGQKEKEKEVPHGECSVVKKVRKEMLERMKDVRGLRALPTGRGNHILALGPTETFRSNSIRLYEFQTWQIGIIFVWMFITDSDVKALACSERNSVNIFDMQFKEPLVTDSYGVEETRLGRAWVSSS</sequence>
<proteinExistence type="predicted"/>
<evidence type="ECO:0000313" key="2">
    <source>
        <dbReference type="EMBL" id="RPB29431.1"/>
    </source>
</evidence>
<dbReference type="InterPro" id="IPR011333">
    <property type="entry name" value="SKP1/BTB/POZ_sf"/>
</dbReference>
<dbReference type="Proteomes" id="UP000267821">
    <property type="component" value="Unassembled WGS sequence"/>
</dbReference>
<feature type="compositionally biased region" description="Polar residues" evidence="1">
    <location>
        <begin position="1"/>
        <end position="20"/>
    </location>
</feature>
<accession>A0A3N4MBB2</accession>
<feature type="compositionally biased region" description="Polar residues" evidence="1">
    <location>
        <begin position="360"/>
        <end position="369"/>
    </location>
</feature>
<gene>
    <name evidence="2" type="ORF">L211DRAFT_864077</name>
</gene>
<dbReference type="InParanoid" id="A0A3N4MBB2"/>
<evidence type="ECO:0000256" key="1">
    <source>
        <dbReference type="SAM" id="MobiDB-lite"/>
    </source>
</evidence>
<evidence type="ECO:0000313" key="3">
    <source>
        <dbReference type="Proteomes" id="UP000267821"/>
    </source>
</evidence>
<organism evidence="2 3">
    <name type="scientific">Terfezia boudieri ATCC MYA-4762</name>
    <dbReference type="NCBI Taxonomy" id="1051890"/>
    <lineage>
        <taxon>Eukaryota</taxon>
        <taxon>Fungi</taxon>
        <taxon>Dikarya</taxon>
        <taxon>Ascomycota</taxon>
        <taxon>Pezizomycotina</taxon>
        <taxon>Pezizomycetes</taxon>
        <taxon>Pezizales</taxon>
        <taxon>Pezizaceae</taxon>
        <taxon>Terfezia</taxon>
    </lineage>
</organism>